<dbReference type="Proteomes" id="UP000887540">
    <property type="component" value="Unplaced"/>
</dbReference>
<protein>
    <submittedName>
        <fullName evidence="3">Uncharacterized protein</fullName>
    </submittedName>
</protein>
<keyword evidence="1" id="KW-1133">Transmembrane helix</keyword>
<reference evidence="3" key="1">
    <citation type="submission" date="2022-11" db="UniProtKB">
        <authorList>
            <consortium name="WormBaseParasite"/>
        </authorList>
    </citation>
    <scope>IDENTIFICATION</scope>
</reference>
<dbReference type="WBParaSite" id="ACRNAN_scaffold1226.g8392.t1">
    <property type="protein sequence ID" value="ACRNAN_scaffold1226.g8392.t1"/>
    <property type="gene ID" value="ACRNAN_scaffold1226.g8392"/>
</dbReference>
<dbReference type="AlphaFoldDB" id="A0A914CLV4"/>
<name>A0A914CLV4_9BILA</name>
<evidence type="ECO:0000313" key="3">
    <source>
        <dbReference type="WBParaSite" id="ACRNAN_scaffold1226.g8392.t1"/>
    </source>
</evidence>
<evidence type="ECO:0000256" key="1">
    <source>
        <dbReference type="SAM" id="Phobius"/>
    </source>
</evidence>
<organism evidence="2 3">
    <name type="scientific">Acrobeloides nanus</name>
    <dbReference type="NCBI Taxonomy" id="290746"/>
    <lineage>
        <taxon>Eukaryota</taxon>
        <taxon>Metazoa</taxon>
        <taxon>Ecdysozoa</taxon>
        <taxon>Nematoda</taxon>
        <taxon>Chromadorea</taxon>
        <taxon>Rhabditida</taxon>
        <taxon>Tylenchina</taxon>
        <taxon>Cephalobomorpha</taxon>
        <taxon>Cephaloboidea</taxon>
        <taxon>Cephalobidae</taxon>
        <taxon>Acrobeloides</taxon>
    </lineage>
</organism>
<keyword evidence="1" id="KW-0472">Membrane</keyword>
<feature type="transmembrane region" description="Helical" evidence="1">
    <location>
        <begin position="54"/>
        <end position="76"/>
    </location>
</feature>
<keyword evidence="2" id="KW-1185">Reference proteome</keyword>
<feature type="transmembrane region" description="Helical" evidence="1">
    <location>
        <begin position="12"/>
        <end position="34"/>
    </location>
</feature>
<proteinExistence type="predicted"/>
<evidence type="ECO:0000313" key="2">
    <source>
        <dbReference type="Proteomes" id="UP000887540"/>
    </source>
</evidence>
<accession>A0A914CLV4</accession>
<keyword evidence="1" id="KW-0812">Transmembrane</keyword>
<sequence length="144" mass="16562">MFVIIGVIVKKYTFVIPYFTLCTLLIFVLMVKLFSDLISTANSKDTLEYNRLKILLLQSALLLLEVYTVIIVWRAFNYITDYIVHKDMFKKPPVGIRDPDVELELLSRTLPNGNIEIENGIPLRVLNSKTNESVHIPKVEKLGH</sequence>